<gene>
    <name evidence="6" type="primary">zraR_1</name>
    <name evidence="6" type="ORF">BEH84_00812</name>
</gene>
<sequence>MWRVMVIDDEVRQCKGLKNILLREFQGDMEVWDFTMAAEALAFLHSNEVDIIITDICMPEMDGLQFMEEAAKENPGIKVILLTGYAEFEYARKALTLGALDYLLKPLNPDRMRAVLEKAFQEISEERLLASQKEEMRKQLDITLPIYMEQQLNQWVYGRLSAADRKEIEKIIPCGKPGNVVITRLKGFQEWSNTVEKEEMEETKYRIKWWVKELLQLNYHSLSFFSHVLPDTMVTVVTLKRAGSDAAALLERGNPADSFPVFSGGGV</sequence>
<dbReference type="InterPro" id="IPR011006">
    <property type="entry name" value="CheY-like_superfamily"/>
</dbReference>
<evidence type="ECO:0000313" key="6">
    <source>
        <dbReference type="EMBL" id="ODM13097.1"/>
    </source>
</evidence>
<dbReference type="PATRIC" id="fig|1432052.3.peg.899"/>
<dbReference type="RefSeq" id="WP_069155822.1">
    <property type="nucleotide sequence ID" value="NZ_MCGI01000001.1"/>
</dbReference>
<dbReference type="SUPFAM" id="SSF52172">
    <property type="entry name" value="CheY-like"/>
    <property type="match status" value="1"/>
</dbReference>
<proteinExistence type="predicted"/>
<dbReference type="InterPro" id="IPR001789">
    <property type="entry name" value="Sig_transdc_resp-reg_receiver"/>
</dbReference>
<dbReference type="Proteomes" id="UP000095003">
    <property type="component" value="Unassembled WGS sequence"/>
</dbReference>
<protein>
    <recommendedName>
        <fullName evidence="1">Stage 0 sporulation protein A homolog</fullName>
    </recommendedName>
</protein>
<feature type="modified residue" description="4-aspartylphosphate" evidence="4">
    <location>
        <position position="55"/>
    </location>
</feature>
<dbReference type="CDD" id="cd17536">
    <property type="entry name" value="REC_YesN-like"/>
    <property type="match status" value="1"/>
</dbReference>
<evidence type="ECO:0000259" key="5">
    <source>
        <dbReference type="PROSITE" id="PS50110"/>
    </source>
</evidence>
<dbReference type="EMBL" id="MCGI01000001">
    <property type="protein sequence ID" value="ODM13097.1"/>
    <property type="molecule type" value="Genomic_DNA"/>
</dbReference>
<dbReference type="PROSITE" id="PS50110">
    <property type="entry name" value="RESPONSE_REGULATORY"/>
    <property type="match status" value="1"/>
</dbReference>
<dbReference type="GO" id="GO:0000160">
    <property type="term" value="P:phosphorelay signal transduction system"/>
    <property type="evidence" value="ECO:0007669"/>
    <property type="project" value="InterPro"/>
</dbReference>
<name>A0A1E3AWK6_9FIRM</name>
<comment type="caution">
    <text evidence="6">The sequence shown here is derived from an EMBL/GenBank/DDBJ whole genome shotgun (WGS) entry which is preliminary data.</text>
</comment>
<evidence type="ECO:0000256" key="4">
    <source>
        <dbReference type="PROSITE-ProRule" id="PRU00169"/>
    </source>
</evidence>
<dbReference type="SMART" id="SM00448">
    <property type="entry name" value="REC"/>
    <property type="match status" value="1"/>
</dbReference>
<organism evidence="6 7">
    <name type="scientific">Eisenbergiella tayi</name>
    <dbReference type="NCBI Taxonomy" id="1432052"/>
    <lineage>
        <taxon>Bacteria</taxon>
        <taxon>Bacillati</taxon>
        <taxon>Bacillota</taxon>
        <taxon>Clostridia</taxon>
        <taxon>Lachnospirales</taxon>
        <taxon>Lachnospiraceae</taxon>
        <taxon>Eisenbergiella</taxon>
    </lineage>
</organism>
<dbReference type="AlphaFoldDB" id="A0A1E3AWK6"/>
<accession>A0A1E3AWK6</accession>
<dbReference type="InterPro" id="IPR050595">
    <property type="entry name" value="Bact_response_regulator"/>
</dbReference>
<evidence type="ECO:0000256" key="1">
    <source>
        <dbReference type="ARBA" id="ARBA00018672"/>
    </source>
</evidence>
<dbReference type="Gene3D" id="3.40.50.2300">
    <property type="match status" value="1"/>
</dbReference>
<evidence type="ECO:0000256" key="2">
    <source>
        <dbReference type="ARBA" id="ARBA00022553"/>
    </source>
</evidence>
<dbReference type="PANTHER" id="PTHR44591">
    <property type="entry name" value="STRESS RESPONSE REGULATOR PROTEIN 1"/>
    <property type="match status" value="1"/>
</dbReference>
<reference evidence="6 7" key="1">
    <citation type="submission" date="2016-07" db="EMBL/GenBank/DDBJ databases">
        <title>Characterization of isolates of Eisenbergiella tayi derived from blood cultures, using whole genome sequencing.</title>
        <authorList>
            <person name="Burdz T."/>
            <person name="Wiebe D."/>
            <person name="Huynh C."/>
            <person name="Bernard K."/>
        </authorList>
    </citation>
    <scope>NUCLEOTIDE SEQUENCE [LARGE SCALE GENOMIC DNA]</scope>
    <source>
        <strain evidence="6 7">NML 120489</strain>
    </source>
</reference>
<evidence type="ECO:0000313" key="7">
    <source>
        <dbReference type="Proteomes" id="UP000095003"/>
    </source>
</evidence>
<evidence type="ECO:0000256" key="3">
    <source>
        <dbReference type="ARBA" id="ARBA00024867"/>
    </source>
</evidence>
<keyword evidence="2 4" id="KW-0597">Phosphoprotein</keyword>
<dbReference type="PANTHER" id="PTHR44591:SF3">
    <property type="entry name" value="RESPONSE REGULATORY DOMAIN-CONTAINING PROTEIN"/>
    <property type="match status" value="1"/>
</dbReference>
<feature type="domain" description="Response regulatory" evidence="5">
    <location>
        <begin position="3"/>
        <end position="120"/>
    </location>
</feature>
<dbReference type="Pfam" id="PF00072">
    <property type="entry name" value="Response_reg"/>
    <property type="match status" value="1"/>
</dbReference>
<comment type="function">
    <text evidence="3">May play the central regulatory role in sporulation. It may be an element of the effector pathway responsible for the activation of sporulation genes in response to nutritional stress. Spo0A may act in concert with spo0H (a sigma factor) to control the expression of some genes that are critical to the sporulation process.</text>
</comment>